<name>A0A2M6IUC3_9BACT</name>
<dbReference type="Pfam" id="PF00535">
    <property type="entry name" value="Glycos_transf_2"/>
    <property type="match status" value="1"/>
</dbReference>
<evidence type="ECO:0000313" key="12">
    <source>
        <dbReference type="Proteomes" id="UP000231056"/>
    </source>
</evidence>
<accession>A0A2M6IUC3</accession>
<organism evidence="11 12">
    <name type="scientific">Candidatus Roizmanbacteria bacterium CG11_big_fil_rev_8_21_14_0_20_36_8</name>
    <dbReference type="NCBI Taxonomy" id="1974856"/>
    <lineage>
        <taxon>Bacteria</taxon>
        <taxon>Candidatus Roizmaniibacteriota</taxon>
    </lineage>
</organism>
<dbReference type="PANTHER" id="PTHR48090">
    <property type="entry name" value="UNDECAPRENYL-PHOSPHATE 4-DEOXY-4-FORMAMIDO-L-ARABINOSE TRANSFERASE-RELATED"/>
    <property type="match status" value="1"/>
</dbReference>
<comment type="caution">
    <text evidence="11">The sequence shown here is derived from an EMBL/GenBank/DDBJ whole genome shotgun (WGS) entry which is preliminary data.</text>
</comment>
<evidence type="ECO:0000256" key="9">
    <source>
        <dbReference type="SAM" id="Phobius"/>
    </source>
</evidence>
<gene>
    <name evidence="11" type="ORF">COV58_02195</name>
</gene>
<dbReference type="Gene3D" id="3.90.550.10">
    <property type="entry name" value="Spore Coat Polysaccharide Biosynthesis Protein SpsA, Chain A"/>
    <property type="match status" value="1"/>
</dbReference>
<dbReference type="InterPro" id="IPR001173">
    <property type="entry name" value="Glyco_trans_2-like"/>
</dbReference>
<keyword evidence="7 9" id="KW-0472">Membrane</keyword>
<protein>
    <submittedName>
        <fullName evidence="11">Glycosyltransferase</fullName>
    </submittedName>
</protein>
<keyword evidence="6 9" id="KW-1133">Transmembrane helix</keyword>
<evidence type="ECO:0000256" key="7">
    <source>
        <dbReference type="ARBA" id="ARBA00023136"/>
    </source>
</evidence>
<sequence>MSKMNQKISVVVPSYNEAENIQNLHKRLKKVLNKIKCSYEILFVNNASSDNSISIFRQIILNDPHVTLITLSRNFGYQMAISAGLDNSKGDAVVVIDGDLQDPPELIEKFFKKWIEGYDVVYGIRSKRKGNLFRRISYKIFYRILKKVSYIDMPLDASEFALIDKKVLQELQKLPERNRFTRGLRAWLGFKQTGIEYTRDDRIAGTSQFNLGANIKLGFDGIFSFSEAPLHLITLVGFTIFIVSILGIVGYGLYYLFAGRVVPGFLSTVIILLFLGGIQLLSISVIGQYIGRIFEEVKCRPKYIIQEIIRKS</sequence>
<evidence type="ECO:0000256" key="6">
    <source>
        <dbReference type="ARBA" id="ARBA00022989"/>
    </source>
</evidence>
<dbReference type="Proteomes" id="UP000231056">
    <property type="component" value="Unassembled WGS sequence"/>
</dbReference>
<dbReference type="EMBL" id="PCVM01000052">
    <property type="protein sequence ID" value="PIQ73509.1"/>
    <property type="molecule type" value="Genomic_DNA"/>
</dbReference>
<dbReference type="PANTHER" id="PTHR48090:SF1">
    <property type="entry name" value="PROPHAGE BACTOPRENOL GLUCOSYL TRANSFERASE HOMOLOG"/>
    <property type="match status" value="1"/>
</dbReference>
<dbReference type="GO" id="GO:0016757">
    <property type="term" value="F:glycosyltransferase activity"/>
    <property type="evidence" value="ECO:0007669"/>
    <property type="project" value="UniProtKB-KW"/>
</dbReference>
<comment type="similarity">
    <text evidence="8">Belongs to the glycosyltransferase 2 family. GtrB subfamily.</text>
</comment>
<keyword evidence="2" id="KW-1003">Cell membrane</keyword>
<evidence type="ECO:0000256" key="2">
    <source>
        <dbReference type="ARBA" id="ARBA00022475"/>
    </source>
</evidence>
<dbReference type="InterPro" id="IPR029044">
    <property type="entry name" value="Nucleotide-diphossugar_trans"/>
</dbReference>
<dbReference type="FunFam" id="3.90.550.10:FF:000079">
    <property type="entry name" value="Probable glycosyl transferase"/>
    <property type="match status" value="1"/>
</dbReference>
<dbReference type="SUPFAM" id="SSF53448">
    <property type="entry name" value="Nucleotide-diphospho-sugar transferases"/>
    <property type="match status" value="1"/>
</dbReference>
<dbReference type="GO" id="GO:0005886">
    <property type="term" value="C:plasma membrane"/>
    <property type="evidence" value="ECO:0007669"/>
    <property type="project" value="UniProtKB-SubCell"/>
</dbReference>
<dbReference type="AlphaFoldDB" id="A0A2M6IUC3"/>
<evidence type="ECO:0000256" key="1">
    <source>
        <dbReference type="ARBA" id="ARBA00004651"/>
    </source>
</evidence>
<reference evidence="11 12" key="1">
    <citation type="submission" date="2017-09" db="EMBL/GenBank/DDBJ databases">
        <title>Depth-based differentiation of microbial function through sediment-hosted aquifers and enrichment of novel symbionts in the deep terrestrial subsurface.</title>
        <authorList>
            <person name="Probst A.J."/>
            <person name="Ladd B."/>
            <person name="Jarett J.K."/>
            <person name="Geller-Mcgrath D.E."/>
            <person name="Sieber C.M."/>
            <person name="Emerson J.B."/>
            <person name="Anantharaman K."/>
            <person name="Thomas B.C."/>
            <person name="Malmstrom R."/>
            <person name="Stieglmeier M."/>
            <person name="Klingl A."/>
            <person name="Woyke T."/>
            <person name="Ryan C.M."/>
            <person name="Banfield J.F."/>
        </authorList>
    </citation>
    <scope>NUCLEOTIDE SEQUENCE [LARGE SCALE GENOMIC DNA]</scope>
    <source>
        <strain evidence="11">CG11_big_fil_rev_8_21_14_0_20_36_8</strain>
    </source>
</reference>
<evidence type="ECO:0000256" key="3">
    <source>
        <dbReference type="ARBA" id="ARBA00022676"/>
    </source>
</evidence>
<keyword evidence="4 11" id="KW-0808">Transferase</keyword>
<evidence type="ECO:0000259" key="10">
    <source>
        <dbReference type="Pfam" id="PF00535"/>
    </source>
</evidence>
<feature type="transmembrane region" description="Helical" evidence="9">
    <location>
        <begin position="232"/>
        <end position="257"/>
    </location>
</feature>
<evidence type="ECO:0000313" key="11">
    <source>
        <dbReference type="EMBL" id="PIQ73509.1"/>
    </source>
</evidence>
<dbReference type="InterPro" id="IPR050256">
    <property type="entry name" value="Glycosyltransferase_2"/>
</dbReference>
<dbReference type="CDD" id="cd04187">
    <property type="entry name" value="DPM1_like_bac"/>
    <property type="match status" value="1"/>
</dbReference>
<evidence type="ECO:0000256" key="4">
    <source>
        <dbReference type="ARBA" id="ARBA00022679"/>
    </source>
</evidence>
<keyword evidence="3" id="KW-0328">Glycosyltransferase</keyword>
<evidence type="ECO:0000256" key="8">
    <source>
        <dbReference type="ARBA" id="ARBA00038152"/>
    </source>
</evidence>
<feature type="domain" description="Glycosyltransferase 2-like" evidence="10">
    <location>
        <begin position="9"/>
        <end position="171"/>
    </location>
</feature>
<evidence type="ECO:0000256" key="5">
    <source>
        <dbReference type="ARBA" id="ARBA00022692"/>
    </source>
</evidence>
<keyword evidence="5 9" id="KW-0812">Transmembrane</keyword>
<proteinExistence type="inferred from homology"/>
<feature type="transmembrane region" description="Helical" evidence="9">
    <location>
        <begin position="269"/>
        <end position="290"/>
    </location>
</feature>
<comment type="subcellular location">
    <subcellularLocation>
        <location evidence="1">Cell membrane</location>
        <topology evidence="1">Multi-pass membrane protein</topology>
    </subcellularLocation>
</comment>